<feature type="signal peptide" evidence="1">
    <location>
        <begin position="1"/>
        <end position="16"/>
    </location>
</feature>
<organism evidence="2 3">
    <name type="scientific">Parabacteroides gordonii MS-1 = DSM 23371</name>
    <dbReference type="NCBI Taxonomy" id="1203610"/>
    <lineage>
        <taxon>Bacteria</taxon>
        <taxon>Pseudomonadati</taxon>
        <taxon>Bacteroidota</taxon>
        <taxon>Bacteroidia</taxon>
        <taxon>Bacteroidales</taxon>
        <taxon>Tannerellaceae</taxon>
        <taxon>Parabacteroides</taxon>
    </lineage>
</organism>
<feature type="chain" id="PRO_5002488910" description="Fimbrillin family protein" evidence="1">
    <location>
        <begin position="17"/>
        <end position="348"/>
    </location>
</feature>
<dbReference type="EMBL" id="AQHW01000017">
    <property type="protein sequence ID" value="KKB54052.1"/>
    <property type="molecule type" value="Genomic_DNA"/>
</dbReference>
<sequence>MTTTNLLLSIPFLLLAATGCTTEEISDTPIPNEKGEYAVNFSGGLDMEQTKSGTTNLADGVKVTISAYAHDATETAIASGKYAASSGGFTGESSYTMYLARGSYDFYAVSCNSTTKEVPAFTKGTSSDLENGVDYIWAQAANQDIENTEKSITLGLAHKAVCIEITVKTAANSGIELISWEGDAATDNDNATIMPPAVTDCKMSLSTGVITPAAGVVSGVTASNMITTAVQGTSGYGNEKIATASYYILPLAKKDDSHSHELTVTFKVKVKIDGHDYTIANTNGESKTYTTKLTAPASGSYAFEAGKKYTYTATLKPNTISFTGATVTAWEEGVKESPLTPTEPEPAS</sequence>
<dbReference type="HOGENOM" id="CLU_076292_0_0_10"/>
<dbReference type="PATRIC" id="fig|1203610.3.peg.3703"/>
<accession>A0A0F5J9H4</accession>
<gene>
    <name evidence="2" type="ORF">HMPREF1536_03633</name>
</gene>
<keyword evidence="1" id="KW-0732">Signal</keyword>
<dbReference type="Gene3D" id="2.60.40.2630">
    <property type="match status" value="1"/>
</dbReference>
<dbReference type="Pfam" id="PF13149">
    <property type="entry name" value="Mfa_like_1"/>
    <property type="match status" value="1"/>
</dbReference>
<dbReference type="RefSeq" id="WP_028726718.1">
    <property type="nucleotide sequence ID" value="NZ_AUAE01000010.1"/>
</dbReference>
<name>A0A0F5J9H4_9BACT</name>
<proteinExistence type="predicted"/>
<reference evidence="2 3" key="1">
    <citation type="submission" date="2013-04" db="EMBL/GenBank/DDBJ databases">
        <title>The Genome Sequence of Parabacteroides gordonii DSM 23371.</title>
        <authorList>
            <consortium name="The Broad Institute Genomics Platform"/>
            <person name="Earl A."/>
            <person name="Ward D."/>
            <person name="Feldgarden M."/>
            <person name="Gevers D."/>
            <person name="Martens E."/>
            <person name="Sakamoto M."/>
            <person name="Benno Y."/>
            <person name="Suzuki N."/>
            <person name="Matsunaga N."/>
            <person name="Koshihara K."/>
            <person name="Seki M."/>
            <person name="Komiya H."/>
            <person name="Walker B."/>
            <person name="Young S."/>
            <person name="Zeng Q."/>
            <person name="Gargeya S."/>
            <person name="Fitzgerald M."/>
            <person name="Haas B."/>
            <person name="Abouelleil A."/>
            <person name="Allen A.W."/>
            <person name="Alvarado L."/>
            <person name="Arachchi H.M."/>
            <person name="Berlin A.M."/>
            <person name="Chapman S.B."/>
            <person name="Gainer-Dewar J."/>
            <person name="Goldberg J."/>
            <person name="Griggs A."/>
            <person name="Gujja S."/>
            <person name="Hansen M."/>
            <person name="Howarth C."/>
            <person name="Imamovic A."/>
            <person name="Ireland A."/>
            <person name="Larimer J."/>
            <person name="McCowan C."/>
            <person name="Murphy C."/>
            <person name="Pearson M."/>
            <person name="Poon T.W."/>
            <person name="Priest M."/>
            <person name="Roberts A."/>
            <person name="Saif S."/>
            <person name="Shea T."/>
            <person name="Sisk P."/>
            <person name="Sykes S."/>
            <person name="Wortman J."/>
            <person name="Nusbaum C."/>
            <person name="Birren B."/>
        </authorList>
    </citation>
    <scope>NUCLEOTIDE SEQUENCE [LARGE SCALE GENOMIC DNA]</scope>
    <source>
        <strain evidence="2 3">MS-1</strain>
    </source>
</reference>
<dbReference type="STRING" id="1203610.HMPREF1536_03633"/>
<evidence type="ECO:0008006" key="4">
    <source>
        <dbReference type="Google" id="ProtNLM"/>
    </source>
</evidence>
<evidence type="ECO:0000256" key="1">
    <source>
        <dbReference type="SAM" id="SignalP"/>
    </source>
</evidence>
<dbReference type="InterPro" id="IPR025049">
    <property type="entry name" value="Mfa-like_1"/>
</dbReference>
<keyword evidence="3" id="KW-1185">Reference proteome</keyword>
<dbReference type="AlphaFoldDB" id="A0A0F5J9H4"/>
<dbReference type="CDD" id="cd13121">
    <property type="entry name" value="BF2867_like_C"/>
    <property type="match status" value="1"/>
</dbReference>
<protein>
    <recommendedName>
        <fullName evidence="4">Fimbrillin family protein</fullName>
    </recommendedName>
</protein>
<evidence type="ECO:0000313" key="2">
    <source>
        <dbReference type="EMBL" id="KKB54052.1"/>
    </source>
</evidence>
<evidence type="ECO:0000313" key="3">
    <source>
        <dbReference type="Proteomes" id="UP000033035"/>
    </source>
</evidence>
<dbReference type="Proteomes" id="UP000033035">
    <property type="component" value="Unassembled WGS sequence"/>
</dbReference>
<comment type="caution">
    <text evidence="2">The sequence shown here is derived from an EMBL/GenBank/DDBJ whole genome shotgun (WGS) entry which is preliminary data.</text>
</comment>